<evidence type="ECO:0000313" key="4">
    <source>
        <dbReference type="Proteomes" id="UP000076532"/>
    </source>
</evidence>
<dbReference type="AlphaFoldDB" id="A0A166TCF0"/>
<feature type="compositionally biased region" description="Basic residues" evidence="2">
    <location>
        <begin position="70"/>
        <end position="82"/>
    </location>
</feature>
<feature type="region of interest" description="Disordered" evidence="2">
    <location>
        <begin position="362"/>
        <end position="448"/>
    </location>
</feature>
<dbReference type="EMBL" id="KV417493">
    <property type="protein sequence ID" value="KZP30464.1"/>
    <property type="molecule type" value="Genomic_DNA"/>
</dbReference>
<protein>
    <submittedName>
        <fullName evidence="3">Uncharacterized protein</fullName>
    </submittedName>
</protein>
<feature type="coiled-coil region" evidence="1">
    <location>
        <begin position="495"/>
        <end position="529"/>
    </location>
</feature>
<dbReference type="STRING" id="436010.A0A166TCF0"/>
<feature type="region of interest" description="Disordered" evidence="2">
    <location>
        <begin position="744"/>
        <end position="768"/>
    </location>
</feature>
<gene>
    <name evidence="3" type="ORF">FIBSPDRAFT_850341</name>
</gene>
<evidence type="ECO:0000256" key="2">
    <source>
        <dbReference type="SAM" id="MobiDB-lite"/>
    </source>
</evidence>
<feature type="region of interest" description="Disordered" evidence="2">
    <location>
        <begin position="1"/>
        <end position="82"/>
    </location>
</feature>
<feature type="compositionally biased region" description="Low complexity" evidence="2">
    <location>
        <begin position="362"/>
        <end position="392"/>
    </location>
</feature>
<feature type="compositionally biased region" description="Polar residues" evidence="2">
    <location>
        <begin position="412"/>
        <end position="433"/>
    </location>
</feature>
<keyword evidence="1" id="KW-0175">Coiled coil</keyword>
<proteinExistence type="predicted"/>
<evidence type="ECO:0000313" key="3">
    <source>
        <dbReference type="EMBL" id="KZP30464.1"/>
    </source>
</evidence>
<reference evidence="3 4" key="1">
    <citation type="journal article" date="2016" name="Mol. Biol. Evol.">
        <title>Comparative Genomics of Early-Diverging Mushroom-Forming Fungi Provides Insights into the Origins of Lignocellulose Decay Capabilities.</title>
        <authorList>
            <person name="Nagy L.G."/>
            <person name="Riley R."/>
            <person name="Tritt A."/>
            <person name="Adam C."/>
            <person name="Daum C."/>
            <person name="Floudas D."/>
            <person name="Sun H."/>
            <person name="Yadav J.S."/>
            <person name="Pangilinan J."/>
            <person name="Larsson K.H."/>
            <person name="Matsuura K."/>
            <person name="Barry K."/>
            <person name="Labutti K."/>
            <person name="Kuo R."/>
            <person name="Ohm R.A."/>
            <person name="Bhattacharya S.S."/>
            <person name="Shirouzu T."/>
            <person name="Yoshinaga Y."/>
            <person name="Martin F.M."/>
            <person name="Grigoriev I.V."/>
            <person name="Hibbett D.S."/>
        </authorList>
    </citation>
    <scope>NUCLEOTIDE SEQUENCE [LARGE SCALE GENOMIC DNA]</scope>
    <source>
        <strain evidence="3 4">CBS 109695</strain>
    </source>
</reference>
<keyword evidence="4" id="KW-1185">Reference proteome</keyword>
<feature type="compositionally biased region" description="Low complexity" evidence="2">
    <location>
        <begin position="434"/>
        <end position="448"/>
    </location>
</feature>
<accession>A0A166TCF0</accession>
<organism evidence="3 4">
    <name type="scientific">Athelia psychrophila</name>
    <dbReference type="NCBI Taxonomy" id="1759441"/>
    <lineage>
        <taxon>Eukaryota</taxon>
        <taxon>Fungi</taxon>
        <taxon>Dikarya</taxon>
        <taxon>Basidiomycota</taxon>
        <taxon>Agaricomycotina</taxon>
        <taxon>Agaricomycetes</taxon>
        <taxon>Agaricomycetidae</taxon>
        <taxon>Atheliales</taxon>
        <taxon>Atheliaceae</taxon>
        <taxon>Athelia</taxon>
    </lineage>
</organism>
<evidence type="ECO:0000256" key="1">
    <source>
        <dbReference type="SAM" id="Coils"/>
    </source>
</evidence>
<dbReference type="OrthoDB" id="3260408at2759"/>
<name>A0A166TCF0_9AGAM</name>
<sequence>MVVTRKTPLVPPAPGSKSSASQATPRVAKVKGQAISSGAAKDGLRAGLSSGAESTGSKDESSDVELSLNHKSKHKSKKDKKKSRKSGKTFWDFLVRAFFIAFAVYTATVCPADKGHETAVCRGLNKYRELVLEPIIFPAFYRVIEHPSISPYVAQVVPHIDTAVRFSTPIIHRTQSEWNGRVVPQWNKRIVPQWNKRVVPQWNQHVVPQWEKHVTPQIMAVDAKIEPYRSLVTQEYTRYSNIIVPRVIVATQKLQDWQQLAQPYVILAATKTHEGYQTAKPYAIPLWNRFKAALKELLIFLREQRILFVDPHVARIWEKVVELSNGKPADAQVTIFEDVAAPSAAAPLTPAENVAAETISATATSFSSSEETPTTMSSATPSSTVASSALPTESLASFVDPSTPPTPESSSVADVTSASILPSPSTTAPVVTESTVPPKSSSASTTSTASAVYATTGPSLIMTYPPPTPSAADFDIDEFTRSLGLDEDEVPEEEAEIVEDTEESEEEKAEKLRLKAQKTVEDRANIEKRHVKWEQDLDSLIKGNMQKLKKKLNAIRKPKAEALKNSKEVKTAMQTLVNEADKYLKGGEVYLQTIKAESKKESVKLTLWSRVMDKINTKFQDRLGEVDTIVNGWYMDVLNEEVQELTSLTKAVSDMSGEAQADLGMDYSWLGDVTYKDWQRYHDLAQVSENFTQSATDLQRGTGPSPMHNPITAILEDLEEELQDVVGGFETRLRNLRRDGERALAGKVEAPQPTASTSEPEFSILPVPQDDENEESILADVPPVVIGRTQEEVLEALNRADSAGASSHTVHEEPADAVETLAHEASVEAEAPTATPIPVHAEL</sequence>
<dbReference type="Proteomes" id="UP000076532">
    <property type="component" value="Unassembled WGS sequence"/>
</dbReference>